<dbReference type="Proteomes" id="UP000054937">
    <property type="component" value="Unassembled WGS sequence"/>
</dbReference>
<dbReference type="InterPro" id="IPR056335">
    <property type="entry name" value="BBS7_hairpin"/>
</dbReference>
<accession>A0A0V0QWI5</accession>
<dbReference type="GO" id="GO:0008104">
    <property type="term" value="P:intracellular protein localization"/>
    <property type="evidence" value="ECO:0007669"/>
    <property type="project" value="TreeGrafter"/>
</dbReference>
<dbReference type="AlphaFoldDB" id="A0A0V0QWI5"/>
<feature type="domain" description="BBS7 helical hairpin" evidence="3">
    <location>
        <begin position="688"/>
        <end position="800"/>
    </location>
</feature>
<dbReference type="GO" id="GO:0034464">
    <property type="term" value="C:BBSome"/>
    <property type="evidence" value="ECO:0007669"/>
    <property type="project" value="TreeGrafter"/>
</dbReference>
<dbReference type="PANTHER" id="PTHR16074">
    <property type="entry name" value="BARDET-BIEDL SYNDROME 7 PROTEIN"/>
    <property type="match status" value="1"/>
</dbReference>
<dbReference type="GO" id="GO:0005930">
    <property type="term" value="C:axoneme"/>
    <property type="evidence" value="ECO:0007669"/>
    <property type="project" value="TreeGrafter"/>
</dbReference>
<evidence type="ECO:0000256" key="2">
    <source>
        <dbReference type="SAM" id="MobiDB-lite"/>
    </source>
</evidence>
<dbReference type="Pfam" id="PF23743">
    <property type="entry name" value="Beta-prop_BBS7"/>
    <property type="match status" value="1"/>
</dbReference>
<evidence type="ECO:0000313" key="6">
    <source>
        <dbReference type="EMBL" id="KRX06368.1"/>
    </source>
</evidence>
<dbReference type="OrthoDB" id="414590at2759"/>
<dbReference type="GO" id="GO:0060271">
    <property type="term" value="P:cilium assembly"/>
    <property type="evidence" value="ECO:0007669"/>
    <property type="project" value="TreeGrafter"/>
</dbReference>
<dbReference type="Pfam" id="PF23349">
    <property type="entry name" value="BBS7_hp"/>
    <property type="match status" value="1"/>
</dbReference>
<feature type="domain" description="BBS7 platform" evidence="4">
    <location>
        <begin position="588"/>
        <end position="684"/>
    </location>
</feature>
<dbReference type="GO" id="GO:0016020">
    <property type="term" value="C:membrane"/>
    <property type="evidence" value="ECO:0007669"/>
    <property type="project" value="TreeGrafter"/>
</dbReference>
<evidence type="ECO:0000259" key="4">
    <source>
        <dbReference type="Pfam" id="PF23361"/>
    </source>
</evidence>
<evidence type="ECO:0000259" key="5">
    <source>
        <dbReference type="Pfam" id="PF23743"/>
    </source>
</evidence>
<dbReference type="PANTHER" id="PTHR16074:SF4">
    <property type="entry name" value="BARDET-BIEDL SYNDROME 7 PROTEIN"/>
    <property type="match status" value="1"/>
</dbReference>
<keyword evidence="7" id="KW-1185">Reference proteome</keyword>
<dbReference type="EMBL" id="LDAU01000096">
    <property type="protein sequence ID" value="KRX06368.1"/>
    <property type="molecule type" value="Genomic_DNA"/>
</dbReference>
<dbReference type="InterPro" id="IPR056332">
    <property type="entry name" value="Beta-prop_BBS7"/>
</dbReference>
<evidence type="ECO:0000313" key="7">
    <source>
        <dbReference type="Proteomes" id="UP000054937"/>
    </source>
</evidence>
<evidence type="ECO:0000256" key="1">
    <source>
        <dbReference type="SAM" id="Coils"/>
    </source>
</evidence>
<proteinExistence type="predicted"/>
<feature type="coiled-coil region" evidence="1">
    <location>
        <begin position="687"/>
        <end position="747"/>
    </location>
</feature>
<reference evidence="6 7" key="1">
    <citation type="journal article" date="2015" name="Sci. Rep.">
        <title>Genome of the facultative scuticociliatosis pathogen Pseudocohnilembus persalinus provides insight into its virulence through horizontal gene transfer.</title>
        <authorList>
            <person name="Xiong J."/>
            <person name="Wang G."/>
            <person name="Cheng J."/>
            <person name="Tian M."/>
            <person name="Pan X."/>
            <person name="Warren A."/>
            <person name="Jiang C."/>
            <person name="Yuan D."/>
            <person name="Miao W."/>
        </authorList>
    </citation>
    <scope>NUCLEOTIDE SEQUENCE [LARGE SCALE GENOMIC DNA]</scope>
    <source>
        <strain evidence="6">36N120E</strain>
    </source>
</reference>
<evidence type="ECO:0000259" key="3">
    <source>
        <dbReference type="Pfam" id="PF23349"/>
    </source>
</evidence>
<dbReference type="InParanoid" id="A0A0V0QWI5"/>
<protein>
    <submittedName>
        <fullName evidence="6">Uncharacterized protein</fullName>
    </submittedName>
</protein>
<sequence>MQVDKGLKFNKTEYIDYSKQANKGCLQILPKKDYKAKTFVVGTEEGKIIHYKPLNGYLHGEPLKVKLNNPIKSVEIGSWGKDFRDRIFFTDGIKIAAQTKRSKQVFQKSLQQMNMNYRTDKIWAEDHYIWTQSQIEINQSFSKQFNNQTEKQAYYEAKNFQVNDFSIINPQKGQYYPILCSSDNKIRFINQSISVHEEELEAQPIISNIEFRTPWVNKANLYDNVYIGLENGHILNYKSGLELGFKKTWEFKPEENIKLNKFKLYDITKKGIPDLMLAYNDQSLAYYSQNINNEFELLWSNSYNLKPLDIEGGEISDVAYSEFIISTEEGKIFGLGEKTKRQLKNTGEKKVKKLVKGSQGTQNDNNINNQANNNISQQQDLKNKLDSQQNLENINLQDISSTKQKEIADVKSHLDEIQEKLKKIEKKQEFQDETKINLNEKKNSSSLYQDYQNNFTQSQSQNEQKDQGNKFENLANLLNQQSDIEGKQNKLQKNQPWRVQYELSANQEDGSLELLLICEHPLKMIMINSEIKDVQFENPDNNIAKMTQNYTINQNNNAVFTILKEDVFEYKIKMYVIEGIQGILKEKVSEEFLRNSLTVQGQNLQNSDIYFWLNNFISGLEIQDEQNLDGLSFENPFKQSFFRIKMLDNGCTFYSDSITTIHALKDLITEDSNMRGKQVDIKWDIDSKSLKRNLKFLRNKIRENKRVLDQQALLEGIEDLKQNEQNLDFLSDELQQIYNQRVQIQEQIKNLPKNLDYLKKLVIQLYCNYSKLKGNYGFEQNIEKLSILLDKYKYKQIFELMNVSE</sequence>
<gene>
    <name evidence="6" type="ORF">PPERSA_04981</name>
</gene>
<keyword evidence="1" id="KW-0175">Coiled coil</keyword>
<dbReference type="InterPro" id="IPR056333">
    <property type="entry name" value="BBS7_pf_dom"/>
</dbReference>
<dbReference type="Pfam" id="PF23361">
    <property type="entry name" value="BBS7_pf"/>
    <property type="match status" value="1"/>
</dbReference>
<feature type="region of interest" description="Disordered" evidence="2">
    <location>
        <begin position="346"/>
        <end position="372"/>
    </location>
</feature>
<dbReference type="GO" id="GO:0036064">
    <property type="term" value="C:ciliary basal body"/>
    <property type="evidence" value="ECO:0007669"/>
    <property type="project" value="TreeGrafter"/>
</dbReference>
<feature type="domain" description="BBS7 beta-propeller" evidence="5">
    <location>
        <begin position="26"/>
        <end position="335"/>
    </location>
</feature>
<feature type="compositionally biased region" description="Low complexity" evidence="2">
    <location>
        <begin position="362"/>
        <end position="372"/>
    </location>
</feature>
<comment type="caution">
    <text evidence="6">The sequence shown here is derived from an EMBL/GenBank/DDBJ whole genome shotgun (WGS) entry which is preliminary data.</text>
</comment>
<organism evidence="6 7">
    <name type="scientific">Pseudocohnilembus persalinus</name>
    <name type="common">Ciliate</name>
    <dbReference type="NCBI Taxonomy" id="266149"/>
    <lineage>
        <taxon>Eukaryota</taxon>
        <taxon>Sar</taxon>
        <taxon>Alveolata</taxon>
        <taxon>Ciliophora</taxon>
        <taxon>Intramacronucleata</taxon>
        <taxon>Oligohymenophorea</taxon>
        <taxon>Scuticociliatia</taxon>
        <taxon>Philasterida</taxon>
        <taxon>Pseudocohnilembidae</taxon>
        <taxon>Pseudocohnilembus</taxon>
    </lineage>
</organism>
<name>A0A0V0QWI5_PSEPJ</name>